<evidence type="ECO:0000313" key="2">
    <source>
        <dbReference type="WBParaSite" id="JU765_v2.g8901.t1"/>
    </source>
</evidence>
<sequence length="170" mass="19932">MVREIVQNLSINVAEDSIKSYFASPVFSAMFQPHCKESKEGKVIIKDFDFETVKAGVEFMYGKEPDEKLPFETSLNLCKFVDKYDLKNKVQLFEKLYEKINLETIDEISRLAKANFMDELYNKCVDFFISDFDMNMKTIKKYDDLDPLFLADVVKKYYRPEECSFPTALL</sequence>
<proteinExistence type="predicted"/>
<evidence type="ECO:0000313" key="1">
    <source>
        <dbReference type="Proteomes" id="UP000887576"/>
    </source>
</evidence>
<reference evidence="2" key="1">
    <citation type="submission" date="2022-11" db="UniProtKB">
        <authorList>
            <consortium name="WormBaseParasite"/>
        </authorList>
    </citation>
    <scope>IDENTIFICATION</scope>
</reference>
<dbReference type="WBParaSite" id="JU765_v2.g8901.t1">
    <property type="protein sequence ID" value="JU765_v2.g8901.t1"/>
    <property type="gene ID" value="JU765_v2.g8901"/>
</dbReference>
<name>A0AC34RQD5_9BILA</name>
<protein>
    <submittedName>
        <fullName evidence="2">BTB domain-containing protein</fullName>
    </submittedName>
</protein>
<dbReference type="Proteomes" id="UP000887576">
    <property type="component" value="Unplaced"/>
</dbReference>
<accession>A0AC34RQD5</accession>
<organism evidence="1 2">
    <name type="scientific">Panagrolaimus sp. JU765</name>
    <dbReference type="NCBI Taxonomy" id="591449"/>
    <lineage>
        <taxon>Eukaryota</taxon>
        <taxon>Metazoa</taxon>
        <taxon>Ecdysozoa</taxon>
        <taxon>Nematoda</taxon>
        <taxon>Chromadorea</taxon>
        <taxon>Rhabditida</taxon>
        <taxon>Tylenchina</taxon>
        <taxon>Panagrolaimomorpha</taxon>
        <taxon>Panagrolaimoidea</taxon>
        <taxon>Panagrolaimidae</taxon>
        <taxon>Panagrolaimus</taxon>
    </lineage>
</organism>